<dbReference type="EMBL" id="ALPT02000001">
    <property type="protein sequence ID" value="KGA99084.1"/>
    <property type="molecule type" value="Genomic_DNA"/>
</dbReference>
<evidence type="ECO:0008006" key="5">
    <source>
        <dbReference type="Google" id="ProtNLM"/>
    </source>
</evidence>
<dbReference type="eggNOG" id="ENOG502ZURY">
    <property type="taxonomic scope" value="Bacteria"/>
</dbReference>
<dbReference type="STRING" id="1218173.BALCAV_0200055"/>
<dbReference type="Pfam" id="PF10949">
    <property type="entry name" value="DUF2777"/>
    <property type="match status" value="1"/>
</dbReference>
<dbReference type="OrthoDB" id="2942325at2"/>
<evidence type="ECO:0000313" key="1">
    <source>
        <dbReference type="EMBL" id="KGA99084.1"/>
    </source>
</evidence>
<evidence type="ECO:0000313" key="4">
    <source>
        <dbReference type="Proteomes" id="UP000297014"/>
    </source>
</evidence>
<proteinExistence type="predicted"/>
<reference evidence="1 3" key="1">
    <citation type="journal article" date="2014" name="Genome Announc.">
        <title>Draft Genome Sequence of Bacillus alcalophilus AV1934, a Classic Alkaliphile Isolated from Human Feces in 1934.</title>
        <authorList>
            <person name="Attie O."/>
            <person name="Jayaprakash A."/>
            <person name="Shah H."/>
            <person name="Paulsen I.T."/>
            <person name="Morino M."/>
            <person name="Takahashi Y."/>
            <person name="Narumi I."/>
            <person name="Sachidanandam R."/>
            <person name="Satoh K."/>
            <person name="Ito M."/>
            <person name="Krulwich T.A."/>
        </authorList>
    </citation>
    <scope>NUCLEOTIDE SEQUENCE [LARGE SCALE GENOMIC DNA]</scope>
    <source>
        <strain evidence="1 3">AV1934</strain>
    </source>
</reference>
<dbReference type="Proteomes" id="UP000002754">
    <property type="component" value="Unassembled WGS sequence"/>
</dbReference>
<comment type="caution">
    <text evidence="1">The sequence shown here is derived from an EMBL/GenBank/DDBJ whole genome shotgun (WGS) entry which is preliminary data.</text>
</comment>
<evidence type="ECO:0000313" key="3">
    <source>
        <dbReference type="Proteomes" id="UP000002754"/>
    </source>
</evidence>
<dbReference type="Proteomes" id="UP000297014">
    <property type="component" value="Unassembled WGS sequence"/>
</dbReference>
<keyword evidence="3" id="KW-1185">Reference proteome</keyword>
<dbReference type="AlphaFoldDB" id="A0A094WMT6"/>
<reference evidence="2 4" key="2">
    <citation type="submission" date="2014-01" db="EMBL/GenBank/DDBJ databases">
        <title>Draft genome sequencing of Bacillus alcalophilus CGMCC 1.3604.</title>
        <authorList>
            <person name="Yang J."/>
            <person name="Diao L."/>
            <person name="Yang S."/>
        </authorList>
    </citation>
    <scope>NUCLEOTIDE SEQUENCE [LARGE SCALE GENOMIC DNA]</scope>
    <source>
        <strain evidence="2 4">CGMCC 1.3604</strain>
    </source>
</reference>
<sequence>MDRKEAQQLIGFTVQYTDQHKGTYLARLDDLILEPRKPFRGQITILALLSLPTLIVDKQQEAFYPLIKEGVSLECSGQSLEKTDFKNDLSYNESLLLAYENRIKQLSYNEDFFEIEFLNSKKQQLLTKCLAIRPTIELEDYIKYTFEERNEHFVLIDEHGGILDLDDCPFELMWQIDSTNYSGYYIGAGQFESNDKQMYSPIDGDWIFIHKDQFDPYMILRQELEPQVLEAFEKSLMSYGLTHDDLIECHNTLLRQLLSQEQTSDFSGTNFLTYKTNQGITMVLHHYDRKLKKGKEDIIYDRFEFTTENGKRSIFTYTNEYSV</sequence>
<evidence type="ECO:0000313" key="2">
    <source>
        <dbReference type="EMBL" id="THG90117.1"/>
    </source>
</evidence>
<protein>
    <recommendedName>
        <fullName evidence="5">DUF2777 domain-containing protein</fullName>
    </recommendedName>
</protein>
<organism evidence="1 3">
    <name type="scientific">Alkalihalobacillus alcalophilus ATCC 27647 = CGMCC 1.3604</name>
    <dbReference type="NCBI Taxonomy" id="1218173"/>
    <lineage>
        <taxon>Bacteria</taxon>
        <taxon>Bacillati</taxon>
        <taxon>Bacillota</taxon>
        <taxon>Bacilli</taxon>
        <taxon>Bacillales</taxon>
        <taxon>Bacillaceae</taxon>
        <taxon>Alkalihalobacillus</taxon>
    </lineage>
</organism>
<accession>A0A094WMT6</accession>
<dbReference type="RefSeq" id="WP_003323258.1">
    <property type="nucleotide sequence ID" value="NZ_ALPT02000001.1"/>
</dbReference>
<gene>
    <name evidence="2" type="ORF">AJ85_12815</name>
    <name evidence="1" type="ORF">BALCAV_0200055</name>
</gene>
<dbReference type="EMBL" id="JALP01000173">
    <property type="protein sequence ID" value="THG90117.1"/>
    <property type="molecule type" value="Genomic_DNA"/>
</dbReference>
<dbReference type="InterPro" id="IPR024488">
    <property type="entry name" value="DUF2777"/>
</dbReference>
<name>A0A094WMT6_ALKAL</name>